<dbReference type="EMBL" id="MOXJ01000006">
    <property type="protein sequence ID" value="PDO11009.1"/>
    <property type="molecule type" value="Genomic_DNA"/>
</dbReference>
<feature type="domain" description="FAD-binding" evidence="4">
    <location>
        <begin position="8"/>
        <end position="345"/>
    </location>
</feature>
<dbReference type="AlphaFoldDB" id="A0A2A6E2H2"/>
<dbReference type="PANTHER" id="PTHR43004:SF19">
    <property type="entry name" value="BINDING MONOOXYGENASE, PUTATIVE (JCVI)-RELATED"/>
    <property type="match status" value="1"/>
</dbReference>
<accession>A0A2A6E2H2</accession>
<dbReference type="InterPro" id="IPR050641">
    <property type="entry name" value="RIFMO-like"/>
</dbReference>
<evidence type="ECO:0000313" key="5">
    <source>
        <dbReference type="EMBL" id="PDO11009.1"/>
    </source>
</evidence>
<dbReference type="InterPro" id="IPR036188">
    <property type="entry name" value="FAD/NAD-bd_sf"/>
</dbReference>
<keyword evidence="3" id="KW-0274">FAD</keyword>
<name>A0A2A6E2H2_9BACL</name>
<comment type="caution">
    <text evidence="5">The sequence shown here is derived from an EMBL/GenBank/DDBJ whole genome shotgun (WGS) entry which is preliminary data.</text>
</comment>
<organism evidence="5 6">
    <name type="scientific">Candidatus Reconcilbacillus cellulovorans</name>
    <dbReference type="NCBI Taxonomy" id="1906605"/>
    <lineage>
        <taxon>Bacteria</taxon>
        <taxon>Bacillati</taxon>
        <taxon>Bacillota</taxon>
        <taxon>Bacilli</taxon>
        <taxon>Bacillales</taxon>
        <taxon>Paenibacillaceae</taxon>
        <taxon>Candidatus Reconcilbacillus</taxon>
    </lineage>
</organism>
<keyword evidence="5" id="KW-0560">Oxidoreductase</keyword>
<dbReference type="GO" id="GO:0016709">
    <property type="term" value="F:oxidoreductase activity, acting on paired donors, with incorporation or reduction of molecular oxygen, NAD(P)H as one donor, and incorporation of one atom of oxygen"/>
    <property type="evidence" value="ECO:0007669"/>
    <property type="project" value="UniProtKB-ARBA"/>
</dbReference>
<dbReference type="GO" id="GO:0071949">
    <property type="term" value="F:FAD binding"/>
    <property type="evidence" value="ECO:0007669"/>
    <property type="project" value="InterPro"/>
</dbReference>
<keyword evidence="2" id="KW-0285">Flavoprotein</keyword>
<gene>
    <name evidence="5" type="ORF">BLM47_04080</name>
</gene>
<dbReference type="Proteomes" id="UP000243688">
    <property type="component" value="Unassembled WGS sequence"/>
</dbReference>
<keyword evidence="5" id="KW-0503">Monooxygenase</keyword>
<reference evidence="5 6" key="1">
    <citation type="submission" date="2016-12" db="EMBL/GenBank/DDBJ databases">
        <title>Candidatus Reconcilibacillus cellulovorans genome.</title>
        <authorList>
            <person name="Kolinko S."/>
            <person name="Wu Y.-W."/>
            <person name="Tachea F."/>
            <person name="Denzel E."/>
            <person name="Hiras J."/>
            <person name="Baecker N."/>
            <person name="Chan L.J."/>
            <person name="Eichorst S.A."/>
            <person name="Frey D."/>
            <person name="Adams P.D."/>
            <person name="Pray T."/>
            <person name="Tanjore D."/>
            <person name="Petzold C.J."/>
            <person name="Gladden J.M."/>
            <person name="Simmons B.A."/>
            <person name="Singer S.W."/>
        </authorList>
    </citation>
    <scope>NUCLEOTIDE SEQUENCE [LARGE SCALE GENOMIC DNA]</scope>
    <source>
        <strain evidence="5">JTherm</strain>
    </source>
</reference>
<dbReference type="Pfam" id="PF01494">
    <property type="entry name" value="FAD_binding_3"/>
    <property type="match status" value="1"/>
</dbReference>
<evidence type="ECO:0000256" key="2">
    <source>
        <dbReference type="ARBA" id="ARBA00022630"/>
    </source>
</evidence>
<dbReference type="InterPro" id="IPR002938">
    <property type="entry name" value="FAD-bd"/>
</dbReference>
<dbReference type="PRINTS" id="PR00420">
    <property type="entry name" value="RNGMNOXGNASE"/>
</dbReference>
<protein>
    <submittedName>
        <fullName evidence="5">Monooxygenase</fullName>
    </submittedName>
</protein>
<evidence type="ECO:0000256" key="1">
    <source>
        <dbReference type="ARBA" id="ARBA00001974"/>
    </source>
</evidence>
<evidence type="ECO:0000313" key="6">
    <source>
        <dbReference type="Proteomes" id="UP000243688"/>
    </source>
</evidence>
<comment type="cofactor">
    <cofactor evidence="1">
        <name>FAD</name>
        <dbReference type="ChEBI" id="CHEBI:57692"/>
    </cofactor>
</comment>
<dbReference type="Gene3D" id="3.50.50.60">
    <property type="entry name" value="FAD/NAD(P)-binding domain"/>
    <property type="match status" value="1"/>
</dbReference>
<sequence>MSRQPHQPVLVVGAGPVGMTAALALRSVGLPAVVLEAEPEGRQRPGSRAIYIHNATLSLLEQISPGLGFAMARRGVTWQVKRTFYRGKEVYVRRYPAPNPDELPAFASLSQVEIERLMYEACRNAGVQFVWNAPVVDVRSDEAGVELATSSGDVWTADYVIGADGARSTVRRSVGIELEGPRSRDFFIVVDVAEDEADPMPIERVFHYEHPAMGGRNVLYVPFAGGWRIDLQLLDGDDPEQFGTVEGVKGWLPNVLHRKYAERITWVSVYQFYQVVASSFTDRHRRVLLAGEAAHLFAPFGARGLNSGVPDALLAARGIRAALEARDAAERARAIEAAAEERRAAACYNRDAAGIALEHMRNDNPYTKLKRELAASLSFLVPKLGRWLDEGPYGPRQGPANVSTKY</sequence>
<dbReference type="SUPFAM" id="SSF51905">
    <property type="entry name" value="FAD/NAD(P)-binding domain"/>
    <property type="match status" value="1"/>
</dbReference>
<dbReference type="PANTHER" id="PTHR43004">
    <property type="entry name" value="TRK SYSTEM POTASSIUM UPTAKE PROTEIN"/>
    <property type="match status" value="1"/>
</dbReference>
<dbReference type="Gene3D" id="3.30.70.2450">
    <property type="match status" value="1"/>
</dbReference>
<evidence type="ECO:0000256" key="3">
    <source>
        <dbReference type="ARBA" id="ARBA00022827"/>
    </source>
</evidence>
<evidence type="ECO:0000259" key="4">
    <source>
        <dbReference type="Pfam" id="PF01494"/>
    </source>
</evidence>
<proteinExistence type="predicted"/>